<feature type="non-terminal residue" evidence="2">
    <location>
        <position position="128"/>
    </location>
</feature>
<feature type="compositionally biased region" description="Polar residues" evidence="1">
    <location>
        <begin position="86"/>
        <end position="99"/>
    </location>
</feature>
<feature type="region of interest" description="Disordered" evidence="1">
    <location>
        <begin position="1"/>
        <end position="21"/>
    </location>
</feature>
<gene>
    <name evidence="2" type="primary">ORF40340</name>
</gene>
<name>A0A0B6YX97_9EUPU</name>
<proteinExistence type="predicted"/>
<accession>A0A0B6YX97</accession>
<reference evidence="2" key="1">
    <citation type="submission" date="2014-12" db="EMBL/GenBank/DDBJ databases">
        <title>Insight into the proteome of Arion vulgaris.</title>
        <authorList>
            <person name="Aradska J."/>
            <person name="Bulat T."/>
            <person name="Smidak R."/>
            <person name="Sarate P."/>
            <person name="Gangsoo J."/>
            <person name="Sialana F."/>
            <person name="Bilban M."/>
            <person name="Lubec G."/>
        </authorList>
    </citation>
    <scope>NUCLEOTIDE SEQUENCE</scope>
    <source>
        <tissue evidence="2">Skin</tissue>
    </source>
</reference>
<evidence type="ECO:0000256" key="1">
    <source>
        <dbReference type="SAM" id="MobiDB-lite"/>
    </source>
</evidence>
<sequence>GGICTISAPPTTPQHYGSTPNVSQQFRSEIRTDAPTLQPVHSSSIVVNTSSHTNLSAPERKLSAASASDLSVSGRRTPNPPISYKTGDNVSSPGLNSMYPSGKLSMPVQASSPGIAHSKPVYVEVKTD</sequence>
<protein>
    <submittedName>
        <fullName evidence="2">Uncharacterized protein</fullName>
    </submittedName>
</protein>
<organism evidence="2">
    <name type="scientific">Arion vulgaris</name>
    <dbReference type="NCBI Taxonomy" id="1028688"/>
    <lineage>
        <taxon>Eukaryota</taxon>
        <taxon>Metazoa</taxon>
        <taxon>Spiralia</taxon>
        <taxon>Lophotrochozoa</taxon>
        <taxon>Mollusca</taxon>
        <taxon>Gastropoda</taxon>
        <taxon>Heterobranchia</taxon>
        <taxon>Euthyneura</taxon>
        <taxon>Panpulmonata</taxon>
        <taxon>Eupulmonata</taxon>
        <taxon>Stylommatophora</taxon>
        <taxon>Helicina</taxon>
        <taxon>Arionoidea</taxon>
        <taxon>Arionidae</taxon>
        <taxon>Arion</taxon>
    </lineage>
</organism>
<dbReference type="AlphaFoldDB" id="A0A0B6YX97"/>
<feature type="region of interest" description="Disordered" evidence="1">
    <location>
        <begin position="48"/>
        <end position="128"/>
    </location>
</feature>
<feature type="non-terminal residue" evidence="2">
    <location>
        <position position="1"/>
    </location>
</feature>
<evidence type="ECO:0000313" key="2">
    <source>
        <dbReference type="EMBL" id="CEK60772.1"/>
    </source>
</evidence>
<dbReference type="EMBL" id="HACG01013907">
    <property type="protein sequence ID" value="CEK60772.1"/>
    <property type="molecule type" value="Transcribed_RNA"/>
</dbReference>